<dbReference type="InterPro" id="IPR044666">
    <property type="entry name" value="Cyclophilin_A-like"/>
</dbReference>
<comment type="similarity">
    <text evidence="1">Belongs to the cyclophilin-type PPIase family.</text>
</comment>
<keyword evidence="4 6" id="KW-0413">Isomerase</keyword>
<dbReference type="PRINTS" id="PR00153">
    <property type="entry name" value="CSAPPISMRASE"/>
</dbReference>
<dbReference type="PANTHER" id="PTHR45625:SF4">
    <property type="entry name" value="PEPTIDYLPROLYL ISOMERASE DOMAIN AND WD REPEAT-CONTAINING PROTEIN 1"/>
    <property type="match status" value="1"/>
</dbReference>
<accession>A0ABT6F484</accession>
<sequence>MGQVEHLETRALMTIAAATPLPDVTVAAGAAAVPVDLGSHFNDPTATDNFAIFDTSLGTIPVLMTPSTTPKTVANFESYINKGAYSNSIVHRSVPGFVWQAGGFQLTTKPDVATTATDAPVQNEFGASNVRGTIAMAKLGSDPNSATSQFFFNESDANAANLDKQNGGFTVFGRVVGQSGLAVMDAIAAAPVPSPGPMASPLDSAPLLNYKAGTTVQPSNLVLIKSVTTADEGFSAVSDAPAVASASLQGNKLVVTPLAAGTAKITVVGYGSDGSAATETFRVTVSPGTQPSTTPIAVKPQAVAPVPGLSVTARGALPATAIAGQKARIQQTVGLTASSGAVSQRLQAELVLSSTTSGASSDSTIASKAANVRFKAGVPARMNLSAGRLDSALTAGTYRVLVSVTDPNGAKTTIDTGKTLTVQPPQAKPIRR</sequence>
<evidence type="ECO:0000256" key="4">
    <source>
        <dbReference type="ARBA" id="ARBA00023235"/>
    </source>
</evidence>
<dbReference type="GO" id="GO:0003755">
    <property type="term" value="F:peptidyl-prolyl cis-trans isomerase activity"/>
    <property type="evidence" value="ECO:0007669"/>
    <property type="project" value="UniProtKB-EC"/>
</dbReference>
<evidence type="ECO:0000259" key="5">
    <source>
        <dbReference type="PROSITE" id="PS50072"/>
    </source>
</evidence>
<evidence type="ECO:0000313" key="7">
    <source>
        <dbReference type="Proteomes" id="UP001216907"/>
    </source>
</evidence>
<dbReference type="Gene3D" id="2.40.100.10">
    <property type="entry name" value="Cyclophilin-like"/>
    <property type="match status" value="1"/>
</dbReference>
<dbReference type="RefSeq" id="WP_277858612.1">
    <property type="nucleotide sequence ID" value="NZ_JARRAG010000001.1"/>
</dbReference>
<protein>
    <recommendedName>
        <fullName evidence="2">peptidylprolyl isomerase</fullName>
        <ecNumber evidence="2">5.2.1.8</ecNumber>
    </recommendedName>
</protein>
<name>A0ABT6F484_9BACT</name>
<dbReference type="InterPro" id="IPR002130">
    <property type="entry name" value="Cyclophilin-type_PPIase_dom"/>
</dbReference>
<reference evidence="6 7" key="1">
    <citation type="submission" date="2023-03" db="EMBL/GenBank/DDBJ databases">
        <title>Paludisphaera mucosa sp. nov. a novel planctomycete from northern fen.</title>
        <authorList>
            <person name="Ivanova A."/>
        </authorList>
    </citation>
    <scope>NUCLEOTIDE SEQUENCE [LARGE SCALE GENOMIC DNA]</scope>
    <source>
        <strain evidence="6 7">Pla2</strain>
    </source>
</reference>
<evidence type="ECO:0000256" key="2">
    <source>
        <dbReference type="ARBA" id="ARBA00013194"/>
    </source>
</evidence>
<keyword evidence="7" id="KW-1185">Reference proteome</keyword>
<feature type="domain" description="PPIase cyclophilin-type" evidence="5">
    <location>
        <begin position="47"/>
        <end position="229"/>
    </location>
</feature>
<evidence type="ECO:0000256" key="3">
    <source>
        <dbReference type="ARBA" id="ARBA00023110"/>
    </source>
</evidence>
<dbReference type="InterPro" id="IPR029000">
    <property type="entry name" value="Cyclophilin-like_dom_sf"/>
</dbReference>
<dbReference type="PROSITE" id="PS50072">
    <property type="entry name" value="CSA_PPIASE_2"/>
    <property type="match status" value="1"/>
</dbReference>
<evidence type="ECO:0000313" key="6">
    <source>
        <dbReference type="EMBL" id="MDG3002248.1"/>
    </source>
</evidence>
<dbReference type="PANTHER" id="PTHR45625">
    <property type="entry name" value="PEPTIDYL-PROLYL CIS-TRANS ISOMERASE-RELATED"/>
    <property type="match status" value="1"/>
</dbReference>
<gene>
    <name evidence="6" type="ORF">PZE19_00460</name>
</gene>
<keyword evidence="3" id="KW-0697">Rotamase</keyword>
<dbReference type="Proteomes" id="UP001216907">
    <property type="component" value="Unassembled WGS sequence"/>
</dbReference>
<dbReference type="PROSITE" id="PS00170">
    <property type="entry name" value="CSA_PPIASE_1"/>
    <property type="match status" value="1"/>
</dbReference>
<dbReference type="EMBL" id="JARRAG010000001">
    <property type="protein sequence ID" value="MDG3002248.1"/>
    <property type="molecule type" value="Genomic_DNA"/>
</dbReference>
<dbReference type="InterPro" id="IPR020892">
    <property type="entry name" value="Cyclophilin-type_PPIase_CS"/>
</dbReference>
<dbReference type="Gene3D" id="2.60.40.1080">
    <property type="match status" value="1"/>
</dbReference>
<proteinExistence type="inferred from homology"/>
<organism evidence="6 7">
    <name type="scientific">Paludisphaera mucosa</name>
    <dbReference type="NCBI Taxonomy" id="3030827"/>
    <lineage>
        <taxon>Bacteria</taxon>
        <taxon>Pseudomonadati</taxon>
        <taxon>Planctomycetota</taxon>
        <taxon>Planctomycetia</taxon>
        <taxon>Isosphaerales</taxon>
        <taxon>Isosphaeraceae</taxon>
        <taxon>Paludisphaera</taxon>
    </lineage>
</organism>
<dbReference type="EC" id="5.2.1.8" evidence="2"/>
<dbReference type="Pfam" id="PF00160">
    <property type="entry name" value="Pro_isomerase"/>
    <property type="match status" value="1"/>
</dbReference>
<dbReference type="SUPFAM" id="SSF50891">
    <property type="entry name" value="Cyclophilin-like"/>
    <property type="match status" value="1"/>
</dbReference>
<evidence type="ECO:0000256" key="1">
    <source>
        <dbReference type="ARBA" id="ARBA00007365"/>
    </source>
</evidence>
<comment type="caution">
    <text evidence="6">The sequence shown here is derived from an EMBL/GenBank/DDBJ whole genome shotgun (WGS) entry which is preliminary data.</text>
</comment>